<keyword evidence="1" id="KW-1133">Transmembrane helix</keyword>
<evidence type="ECO:0000313" key="3">
    <source>
        <dbReference type="EMBL" id="KJL31790.1"/>
    </source>
</evidence>
<sequence>MNSLATISLISGFLGIVCLVPLLGSVVALIAGHAARRQIEVHRERGRERADLGIMLGWVGLVVVIAASIAAIIIVVLS</sequence>
<dbReference type="AlphaFoldDB" id="A0A0F0LHN7"/>
<keyword evidence="4" id="KW-1185">Reference proteome</keyword>
<name>A0A0F0LHN7_9MICO</name>
<organism evidence="3 4">
    <name type="scientific">Microbacterium azadirachtae</name>
    <dbReference type="NCBI Taxonomy" id="582680"/>
    <lineage>
        <taxon>Bacteria</taxon>
        <taxon>Bacillati</taxon>
        <taxon>Actinomycetota</taxon>
        <taxon>Actinomycetes</taxon>
        <taxon>Micrococcales</taxon>
        <taxon>Microbacteriaceae</taxon>
        <taxon>Microbacterium</taxon>
    </lineage>
</organism>
<gene>
    <name evidence="3" type="ORF">RS86_03070</name>
</gene>
<evidence type="ECO:0000259" key="2">
    <source>
        <dbReference type="Pfam" id="PF13828"/>
    </source>
</evidence>
<comment type="caution">
    <text evidence="3">The sequence shown here is derived from an EMBL/GenBank/DDBJ whole genome shotgun (WGS) entry which is preliminary data.</text>
</comment>
<evidence type="ECO:0000313" key="4">
    <source>
        <dbReference type="Proteomes" id="UP000033740"/>
    </source>
</evidence>
<evidence type="ECO:0000256" key="1">
    <source>
        <dbReference type="SAM" id="Phobius"/>
    </source>
</evidence>
<dbReference type="EMBL" id="JYIX01000038">
    <property type="protein sequence ID" value="KJL31790.1"/>
    <property type="molecule type" value="Genomic_DNA"/>
</dbReference>
<keyword evidence="1" id="KW-0812">Transmembrane</keyword>
<proteinExistence type="predicted"/>
<feature type="domain" description="DUF4190" evidence="2">
    <location>
        <begin position="4"/>
        <end position="66"/>
    </location>
</feature>
<accession>A0A0F0LHN7</accession>
<dbReference type="InterPro" id="IPR025241">
    <property type="entry name" value="DUF4190"/>
</dbReference>
<protein>
    <recommendedName>
        <fullName evidence="2">DUF4190 domain-containing protein</fullName>
    </recommendedName>
</protein>
<dbReference type="Pfam" id="PF13828">
    <property type="entry name" value="DUF4190"/>
    <property type="match status" value="1"/>
</dbReference>
<feature type="transmembrane region" description="Helical" evidence="1">
    <location>
        <begin position="6"/>
        <end position="31"/>
    </location>
</feature>
<dbReference type="Proteomes" id="UP000033740">
    <property type="component" value="Unassembled WGS sequence"/>
</dbReference>
<feature type="transmembrane region" description="Helical" evidence="1">
    <location>
        <begin position="52"/>
        <end position="77"/>
    </location>
</feature>
<reference evidence="3 4" key="1">
    <citation type="submission" date="2015-02" db="EMBL/GenBank/DDBJ databases">
        <title>Draft genome sequences of ten Microbacterium spp. with emphasis on heavy metal contaminated environments.</title>
        <authorList>
            <person name="Corretto E."/>
        </authorList>
    </citation>
    <scope>NUCLEOTIDE SEQUENCE [LARGE SCALE GENOMIC DNA]</scope>
    <source>
        <strain evidence="3 4">ARN176</strain>
    </source>
</reference>
<keyword evidence="1" id="KW-0472">Membrane</keyword>
<dbReference type="PATRIC" id="fig|582680.6.peg.3147"/>